<feature type="domain" description="CCHC-type" evidence="3">
    <location>
        <begin position="407"/>
        <end position="423"/>
    </location>
</feature>
<evidence type="ECO:0000313" key="5">
    <source>
        <dbReference type="Proteomes" id="UP000424527"/>
    </source>
</evidence>
<evidence type="ECO:0000313" key="4">
    <source>
        <dbReference type="EMBL" id="KAE8297836.1"/>
    </source>
</evidence>
<evidence type="ECO:0000256" key="2">
    <source>
        <dbReference type="SAM" id="MobiDB-lite"/>
    </source>
</evidence>
<dbReference type="InterPro" id="IPR001878">
    <property type="entry name" value="Znf_CCHC"/>
</dbReference>
<dbReference type="GO" id="GO:0003676">
    <property type="term" value="F:nucleic acid binding"/>
    <property type="evidence" value="ECO:0007669"/>
    <property type="project" value="InterPro"/>
</dbReference>
<dbReference type="GO" id="GO:0008270">
    <property type="term" value="F:zinc ion binding"/>
    <property type="evidence" value="ECO:0007669"/>
    <property type="project" value="UniProtKB-KW"/>
</dbReference>
<evidence type="ECO:0000259" key="3">
    <source>
        <dbReference type="PROSITE" id="PS50158"/>
    </source>
</evidence>
<reference evidence="4 5" key="1">
    <citation type="submission" date="2019-07" db="EMBL/GenBank/DDBJ databases">
        <title>Chromosome genome assembly for large yellow croaker.</title>
        <authorList>
            <person name="Xiao S."/>
        </authorList>
    </citation>
    <scope>NUCLEOTIDE SEQUENCE [LARGE SCALE GENOMIC DNA]</scope>
    <source>
        <strain evidence="4">JMULYC20181020</strain>
        <tissue evidence="4">Muscle</tissue>
    </source>
</reference>
<keyword evidence="1" id="KW-0862">Zinc</keyword>
<organism evidence="4 5">
    <name type="scientific">Larimichthys crocea</name>
    <name type="common">Large yellow croaker</name>
    <name type="synonym">Pseudosciaena crocea</name>
    <dbReference type="NCBI Taxonomy" id="215358"/>
    <lineage>
        <taxon>Eukaryota</taxon>
        <taxon>Metazoa</taxon>
        <taxon>Chordata</taxon>
        <taxon>Craniata</taxon>
        <taxon>Vertebrata</taxon>
        <taxon>Euteleostomi</taxon>
        <taxon>Actinopterygii</taxon>
        <taxon>Neopterygii</taxon>
        <taxon>Teleostei</taxon>
        <taxon>Neoteleostei</taxon>
        <taxon>Acanthomorphata</taxon>
        <taxon>Eupercaria</taxon>
        <taxon>Sciaenidae</taxon>
        <taxon>Larimichthys</taxon>
    </lineage>
</organism>
<dbReference type="SMART" id="SM00343">
    <property type="entry name" value="ZnF_C2HC"/>
    <property type="match status" value="1"/>
</dbReference>
<dbReference type="Gene3D" id="4.10.60.10">
    <property type="entry name" value="Zinc finger, CCHC-type"/>
    <property type="match status" value="1"/>
</dbReference>
<feature type="region of interest" description="Disordered" evidence="2">
    <location>
        <begin position="388"/>
        <end position="459"/>
    </location>
</feature>
<dbReference type="InterPro" id="IPR036875">
    <property type="entry name" value="Znf_CCHC_sf"/>
</dbReference>
<keyword evidence="5" id="KW-1185">Reference proteome</keyword>
<dbReference type="SUPFAM" id="SSF57756">
    <property type="entry name" value="Retrovirus zinc finger-like domains"/>
    <property type="match status" value="1"/>
</dbReference>
<accession>A0A6G0J2X2</accession>
<protein>
    <recommendedName>
        <fullName evidence="3">CCHC-type domain-containing protein</fullName>
    </recommendedName>
</protein>
<feature type="region of interest" description="Disordered" evidence="2">
    <location>
        <begin position="359"/>
        <end position="378"/>
    </location>
</feature>
<dbReference type="AlphaFoldDB" id="A0A6G0J2X2"/>
<proteinExistence type="predicted"/>
<dbReference type="Proteomes" id="UP000424527">
    <property type="component" value="Unassembled WGS sequence"/>
</dbReference>
<sequence length="459" mass="51468">MPIPKSCSTLKKNVNFRKSQVLDCYAERNQPCKEEGESYWLDSGRVEPGREMERIRIQELEEEIDSNYNSCKGGGSGEADVHELGERLVFEEQAGPSRERQEVLGGQYPILIKGKQSRYIPWQTLDFAGLTSKLPDIHKGASKWIKVFEEETIGKMLSIGDIKAVWARTIGIPAMENILRSNGNAWMIDPNADGTEFNLSRTALWASLRKEYPIQVDLKALKSEPLTDTENPAAYISRQLKRWKQETEEDPENSLRLTKIFRNSIIEAMPGPVKSRLEDVVGLASKTHRKFCDHVIHAIDRHRKEEQKLREQERAVQRKVSQLQLTELTNKSKKKVQAPVLNDDEEAQSGAIVAPAVAVPSDPPIHHQSPAPPPQAPPVVYVYIQQPRGRGKKATAQKGNRVGQHKRCWGCNQPGHNRRDCPENPWPAQQEKGRGSEGQPTQSGNASPANPGGGPKHGY</sequence>
<evidence type="ECO:0000256" key="1">
    <source>
        <dbReference type="PROSITE-ProRule" id="PRU00047"/>
    </source>
</evidence>
<keyword evidence="1" id="KW-0863">Zinc-finger</keyword>
<dbReference type="EMBL" id="REGW02000003">
    <property type="protein sequence ID" value="KAE8297836.1"/>
    <property type="molecule type" value="Genomic_DNA"/>
</dbReference>
<gene>
    <name evidence="4" type="ORF">D5F01_LYC02307</name>
</gene>
<keyword evidence="1" id="KW-0479">Metal-binding</keyword>
<name>A0A6G0J2X2_LARCR</name>
<dbReference type="PROSITE" id="PS50158">
    <property type="entry name" value="ZF_CCHC"/>
    <property type="match status" value="1"/>
</dbReference>
<comment type="caution">
    <text evidence="4">The sequence shown here is derived from an EMBL/GenBank/DDBJ whole genome shotgun (WGS) entry which is preliminary data.</text>
</comment>